<accession>A0A926DTK5</accession>
<evidence type="ECO:0000256" key="6">
    <source>
        <dbReference type="ARBA" id="ARBA00022801"/>
    </source>
</evidence>
<sequence length="310" mass="34935">MFDVCLLGTGGMMPLPNRWLTACFMRYAGTSLLIDCGEGTQITMRLQGWSFKAIDYILFTHYHGDHISGLPGLLLTIGNSGRTEPVTLIGPRNLRRVVEGLLLIAPDLPFPIQYLELNGDTPVLELKDLVVTPFRADHGMPCFGYSVEIRRKPRFLPEKAKALGIPLPFWKELQKGNTVEHEGAIYEPSMVLGEARRGLKVCYCTDSRPRDSIVNGVKAADLFICEGMYGEEEKQTKAKEYRHMTFQEAATMAKQANVKELWLTHFSPSLITPYQYLDEARRIFPNTKVGKDRMTKVLKFADEENAGVTE</sequence>
<evidence type="ECO:0000256" key="7">
    <source>
        <dbReference type="ARBA" id="ARBA00022833"/>
    </source>
</evidence>
<feature type="binding site" evidence="8">
    <location>
        <position position="65"/>
    </location>
    <ligand>
        <name>Zn(2+)</name>
        <dbReference type="ChEBI" id="CHEBI:29105"/>
        <label>2</label>
        <note>catalytic</note>
    </ligand>
</feature>
<organism evidence="9 10">
    <name type="scientific">Bianquea renquensis</name>
    <dbReference type="NCBI Taxonomy" id="2763661"/>
    <lineage>
        <taxon>Bacteria</taxon>
        <taxon>Bacillati</taxon>
        <taxon>Bacillota</taxon>
        <taxon>Clostridia</taxon>
        <taxon>Eubacteriales</taxon>
        <taxon>Bianqueaceae</taxon>
        <taxon>Bianquea</taxon>
    </lineage>
</organism>
<dbReference type="Gene3D" id="3.60.15.10">
    <property type="entry name" value="Ribonuclease Z/Hydroxyacylglutathione hydrolase-like"/>
    <property type="match status" value="1"/>
</dbReference>
<comment type="function">
    <text evidence="8">Zinc phosphodiesterase, which displays some tRNA 3'-processing endonuclease activity. Probably involved in tRNA maturation, by removing a 3'-trailer from precursor tRNA.</text>
</comment>
<dbReference type="PANTHER" id="PTHR46018">
    <property type="entry name" value="ZINC PHOSPHODIESTERASE ELAC PROTEIN 1"/>
    <property type="match status" value="1"/>
</dbReference>
<evidence type="ECO:0000256" key="3">
    <source>
        <dbReference type="ARBA" id="ARBA00022722"/>
    </source>
</evidence>
<comment type="caution">
    <text evidence="9">The sequence shown here is derived from an EMBL/GenBank/DDBJ whole genome shotgun (WGS) entry which is preliminary data.</text>
</comment>
<gene>
    <name evidence="8" type="primary">rnz</name>
    <name evidence="9" type="ORF">H8730_08020</name>
</gene>
<dbReference type="GO" id="GO:0042781">
    <property type="term" value="F:3'-tRNA processing endoribonuclease activity"/>
    <property type="evidence" value="ECO:0007669"/>
    <property type="project" value="UniProtKB-UniRule"/>
</dbReference>
<evidence type="ECO:0000313" key="9">
    <source>
        <dbReference type="EMBL" id="MBC8543489.1"/>
    </source>
</evidence>
<reference evidence="9" key="1">
    <citation type="submission" date="2020-08" db="EMBL/GenBank/DDBJ databases">
        <title>Genome public.</title>
        <authorList>
            <person name="Liu C."/>
            <person name="Sun Q."/>
        </authorList>
    </citation>
    <scope>NUCLEOTIDE SEQUENCE</scope>
    <source>
        <strain evidence="9">NSJ-32</strain>
    </source>
</reference>
<keyword evidence="3 8" id="KW-0540">Nuclease</keyword>
<feature type="binding site" evidence="8">
    <location>
        <position position="66"/>
    </location>
    <ligand>
        <name>Zn(2+)</name>
        <dbReference type="ChEBI" id="CHEBI:29105"/>
        <label>2</label>
        <note>catalytic</note>
    </ligand>
</feature>
<feature type="binding site" evidence="8">
    <location>
        <position position="206"/>
    </location>
    <ligand>
        <name>Zn(2+)</name>
        <dbReference type="ChEBI" id="CHEBI:29105"/>
        <label>2</label>
        <note>catalytic</note>
    </ligand>
</feature>
<keyword evidence="2 8" id="KW-0819">tRNA processing</keyword>
<evidence type="ECO:0000256" key="4">
    <source>
        <dbReference type="ARBA" id="ARBA00022723"/>
    </source>
</evidence>
<comment type="catalytic activity">
    <reaction evidence="8">
        <text>Endonucleolytic cleavage of RNA, removing extra 3' nucleotides from tRNA precursor, generating 3' termini of tRNAs. A 3'-hydroxy group is left at the tRNA terminus and a 5'-phosphoryl group is left at the trailer molecule.</text>
        <dbReference type="EC" id="3.1.26.11"/>
    </reaction>
</comment>
<evidence type="ECO:0000313" key="10">
    <source>
        <dbReference type="Proteomes" id="UP000657006"/>
    </source>
</evidence>
<dbReference type="GO" id="GO:0008270">
    <property type="term" value="F:zinc ion binding"/>
    <property type="evidence" value="ECO:0007669"/>
    <property type="project" value="UniProtKB-UniRule"/>
</dbReference>
<keyword evidence="5 8" id="KW-0255">Endonuclease</keyword>
<evidence type="ECO:0000256" key="1">
    <source>
        <dbReference type="ARBA" id="ARBA00011738"/>
    </source>
</evidence>
<keyword evidence="10" id="KW-1185">Reference proteome</keyword>
<feature type="binding site" evidence="8">
    <location>
        <position position="63"/>
    </location>
    <ligand>
        <name>Zn(2+)</name>
        <dbReference type="ChEBI" id="CHEBI:29105"/>
        <label>1</label>
        <note>catalytic</note>
    </ligand>
</feature>
<comment type="similarity">
    <text evidence="8">Belongs to the RNase Z family.</text>
</comment>
<dbReference type="InterPro" id="IPR036866">
    <property type="entry name" value="RibonucZ/Hydroxyglut_hydro"/>
</dbReference>
<feature type="binding site" evidence="8">
    <location>
        <position position="61"/>
    </location>
    <ligand>
        <name>Zn(2+)</name>
        <dbReference type="ChEBI" id="CHEBI:29105"/>
        <label>1</label>
        <note>catalytic</note>
    </ligand>
</feature>
<feature type="binding site" evidence="8">
    <location>
        <position position="138"/>
    </location>
    <ligand>
        <name>Zn(2+)</name>
        <dbReference type="ChEBI" id="CHEBI:29105"/>
        <label>1</label>
        <note>catalytic</note>
    </ligand>
</feature>
<feature type="binding site" evidence="8">
    <location>
        <position position="206"/>
    </location>
    <ligand>
        <name>Zn(2+)</name>
        <dbReference type="ChEBI" id="CHEBI:29105"/>
        <label>1</label>
        <note>catalytic</note>
    </ligand>
</feature>
<evidence type="ECO:0000256" key="2">
    <source>
        <dbReference type="ARBA" id="ARBA00022694"/>
    </source>
</evidence>
<proteinExistence type="inferred from homology"/>
<comment type="subunit">
    <text evidence="1 8">Homodimer.</text>
</comment>
<dbReference type="PANTHER" id="PTHR46018:SF2">
    <property type="entry name" value="ZINC PHOSPHODIESTERASE ELAC PROTEIN 1"/>
    <property type="match status" value="1"/>
</dbReference>
<feature type="binding site" evidence="8">
    <location>
        <position position="265"/>
    </location>
    <ligand>
        <name>Zn(2+)</name>
        <dbReference type="ChEBI" id="CHEBI:29105"/>
        <label>2</label>
        <note>catalytic</note>
    </ligand>
</feature>
<dbReference type="NCBIfam" id="NF000801">
    <property type="entry name" value="PRK00055.1-3"/>
    <property type="match status" value="1"/>
</dbReference>
<keyword evidence="7 8" id="KW-0862">Zinc</keyword>
<dbReference type="InterPro" id="IPR013471">
    <property type="entry name" value="RNase_Z/BN"/>
</dbReference>
<dbReference type="EMBL" id="JACRSQ010000009">
    <property type="protein sequence ID" value="MBC8543489.1"/>
    <property type="molecule type" value="Genomic_DNA"/>
</dbReference>
<keyword evidence="6 8" id="KW-0378">Hydrolase</keyword>
<dbReference type="Pfam" id="PF23023">
    <property type="entry name" value="Anti-Pycsar_Apyc1"/>
    <property type="match status" value="1"/>
</dbReference>
<keyword evidence="4 8" id="KW-0479">Metal-binding</keyword>
<dbReference type="AlphaFoldDB" id="A0A926DTK5"/>
<dbReference type="Proteomes" id="UP000657006">
    <property type="component" value="Unassembled WGS sequence"/>
</dbReference>
<dbReference type="NCBIfam" id="TIGR02651">
    <property type="entry name" value="RNase_Z"/>
    <property type="match status" value="1"/>
</dbReference>
<evidence type="ECO:0000256" key="5">
    <source>
        <dbReference type="ARBA" id="ARBA00022759"/>
    </source>
</evidence>
<name>A0A926DTK5_9FIRM</name>
<dbReference type="HAMAP" id="MF_01818">
    <property type="entry name" value="RNase_Z_BN"/>
    <property type="match status" value="1"/>
</dbReference>
<dbReference type="EC" id="3.1.26.11" evidence="8"/>
<comment type="cofactor">
    <cofactor evidence="8">
        <name>Zn(2+)</name>
        <dbReference type="ChEBI" id="CHEBI:29105"/>
    </cofactor>
    <text evidence="8">Binds 2 Zn(2+) ions.</text>
</comment>
<feature type="active site" description="Proton acceptor" evidence="8">
    <location>
        <position position="65"/>
    </location>
</feature>
<protein>
    <recommendedName>
        <fullName evidence="8">Ribonuclease Z</fullName>
        <shortName evidence="8">RNase Z</shortName>
        <ecNumber evidence="8">3.1.26.11</ecNumber>
    </recommendedName>
    <alternativeName>
        <fullName evidence="8">tRNA 3 endonuclease</fullName>
    </alternativeName>
    <alternativeName>
        <fullName evidence="8">tRNase Z</fullName>
    </alternativeName>
</protein>
<dbReference type="CDD" id="cd07717">
    <property type="entry name" value="RNaseZ_ZiPD-like_MBL-fold"/>
    <property type="match status" value="1"/>
</dbReference>
<dbReference type="SUPFAM" id="SSF56281">
    <property type="entry name" value="Metallo-hydrolase/oxidoreductase"/>
    <property type="match status" value="1"/>
</dbReference>
<dbReference type="RefSeq" id="WP_177716286.1">
    <property type="nucleotide sequence ID" value="NZ_JACRSQ010000009.1"/>
</dbReference>
<evidence type="ECO:0000256" key="8">
    <source>
        <dbReference type="HAMAP-Rule" id="MF_01818"/>
    </source>
</evidence>